<dbReference type="PANTHER" id="PTHR40254:SF1">
    <property type="entry name" value="BLR0577 PROTEIN"/>
    <property type="match status" value="1"/>
</dbReference>
<keyword evidence="4" id="KW-1185">Reference proteome</keyword>
<accession>A0ABP6RFC7</accession>
<proteinExistence type="predicted"/>
<dbReference type="InterPro" id="IPR038732">
    <property type="entry name" value="HpyO/CreE_NAD-binding"/>
</dbReference>
<organism evidence="3 4">
    <name type="scientific">Nesterenkonia halobia</name>
    <dbReference type="NCBI Taxonomy" id="37922"/>
    <lineage>
        <taxon>Bacteria</taxon>
        <taxon>Bacillati</taxon>
        <taxon>Actinomycetota</taxon>
        <taxon>Actinomycetes</taxon>
        <taxon>Micrococcales</taxon>
        <taxon>Micrococcaceae</taxon>
        <taxon>Nesterenkonia</taxon>
    </lineage>
</organism>
<evidence type="ECO:0000313" key="3">
    <source>
        <dbReference type="EMBL" id="GAA3287290.1"/>
    </source>
</evidence>
<dbReference type="Proteomes" id="UP001501736">
    <property type="component" value="Unassembled WGS sequence"/>
</dbReference>
<dbReference type="Gene3D" id="3.50.50.60">
    <property type="entry name" value="FAD/NAD(P)-binding domain"/>
    <property type="match status" value="1"/>
</dbReference>
<dbReference type="EMBL" id="BAAAYG010000010">
    <property type="protein sequence ID" value="GAA3287290.1"/>
    <property type="molecule type" value="Genomic_DNA"/>
</dbReference>
<dbReference type="InterPro" id="IPR052189">
    <property type="entry name" value="L-asp_N-monooxygenase_NS-form"/>
</dbReference>
<dbReference type="SUPFAM" id="SSF51905">
    <property type="entry name" value="FAD/NAD(P)-binding domain"/>
    <property type="match status" value="1"/>
</dbReference>
<dbReference type="PANTHER" id="PTHR40254">
    <property type="entry name" value="BLR0577 PROTEIN"/>
    <property type="match status" value="1"/>
</dbReference>
<evidence type="ECO:0000313" key="4">
    <source>
        <dbReference type="Proteomes" id="UP001501736"/>
    </source>
</evidence>
<name>A0ABP6RFC7_9MICC</name>
<feature type="compositionally biased region" description="Low complexity" evidence="1">
    <location>
        <begin position="8"/>
        <end position="18"/>
    </location>
</feature>
<reference evidence="4" key="1">
    <citation type="journal article" date="2019" name="Int. J. Syst. Evol. Microbiol.">
        <title>The Global Catalogue of Microorganisms (GCM) 10K type strain sequencing project: providing services to taxonomists for standard genome sequencing and annotation.</title>
        <authorList>
            <consortium name="The Broad Institute Genomics Platform"/>
            <consortium name="The Broad Institute Genome Sequencing Center for Infectious Disease"/>
            <person name="Wu L."/>
            <person name="Ma J."/>
        </authorList>
    </citation>
    <scope>NUCLEOTIDE SEQUENCE [LARGE SCALE GENOMIC DNA]</scope>
    <source>
        <strain evidence="4">JCM 11483</strain>
    </source>
</reference>
<protein>
    <submittedName>
        <fullName evidence="3">FAD/NAD(P)-binding protein</fullName>
    </submittedName>
</protein>
<feature type="domain" description="FAD-dependent urate hydroxylase HpyO/Asp monooxygenase CreE-like FAD/NAD(P)-binding" evidence="2">
    <location>
        <begin position="31"/>
        <end position="209"/>
    </location>
</feature>
<feature type="region of interest" description="Disordered" evidence="1">
    <location>
        <begin position="1"/>
        <end position="24"/>
    </location>
</feature>
<dbReference type="RefSeq" id="WP_344721615.1">
    <property type="nucleotide sequence ID" value="NZ_BAAAYG010000010.1"/>
</dbReference>
<dbReference type="Pfam" id="PF13454">
    <property type="entry name" value="NAD_binding_9"/>
    <property type="match status" value="1"/>
</dbReference>
<evidence type="ECO:0000259" key="2">
    <source>
        <dbReference type="Pfam" id="PF13454"/>
    </source>
</evidence>
<dbReference type="InterPro" id="IPR036188">
    <property type="entry name" value="FAD/NAD-bd_sf"/>
</dbReference>
<evidence type="ECO:0000256" key="1">
    <source>
        <dbReference type="SAM" id="MobiDB-lite"/>
    </source>
</evidence>
<sequence length="678" mass="71691">MPEHEVAEQPAVAEPAARPEGRAGPGEHVVAVVGAGPRGTSFLERLLAHLEELPADGRARAPWLRVVVIDSAVHGPGRVWDPEQSPLHLMNTPASYPTVAPVGRTCEQLAPSSISLSFSQWRRRRGLVDEDAPDTDFPRRADYGRYLADVHRQTVEALQDRPGVAVESIRAAAVAVEREDPDDAASASLLTLDDGTTRRADAVVLAVGHVPARLNDAGARTASAAEELGLRHVAPAVPTDVDVEAFPAGETVLIRGMGLNFFDLMIRATVGRGGRFRWDPQAEAGRRCAYVPAGREPLLVAGSRRGAPYRAKTDAPGFVPAGIRLVHLTDAAIEEAERRHGTLDFAAHLWPLIARDVLATYYRTLVEVAGELFDDPAGFVEAFDALLRRDDLGEQVLASRGQALLHVHAPDAIWLDVRSLGRPFDGVTFASAAQHREHMLAYLEDDAASSAAGAASPVKMAIGAMHAARMRLKALISEGRVAEASRIEDVEGWFEPLIEGLASGPPMQRIEELAALMRAGVVDILGPDPLLDVDRGAGCFTAESPWVEAEPMTARWLVEAMMPANRVRLSDSPLVRSLLASGLARSQEVVDVAGAPRAGKGFAVTAAPHRLVDASGAASPSIYVLGLQLSSVQWGTAIAAEAGGDPQAGARTLADADAAAGSVVQTALGAAVLEAPAG</sequence>
<gene>
    <name evidence="3" type="ORF">GCM10020260_23610</name>
</gene>
<comment type="caution">
    <text evidence="3">The sequence shown here is derived from an EMBL/GenBank/DDBJ whole genome shotgun (WGS) entry which is preliminary data.</text>
</comment>